<feature type="domain" description="Rhodanese" evidence="5">
    <location>
        <begin position="226"/>
        <end position="322"/>
    </location>
</feature>
<evidence type="ECO:0000313" key="7">
    <source>
        <dbReference type="Proteomes" id="UP000663879"/>
    </source>
</evidence>
<keyword evidence="1" id="KW-0808">Transferase</keyword>
<dbReference type="PROSITE" id="PS50206">
    <property type="entry name" value="RHODANESE_3"/>
    <property type="match status" value="2"/>
</dbReference>
<dbReference type="CDD" id="cd01448">
    <property type="entry name" value="TST_Repeat_1"/>
    <property type="match status" value="1"/>
</dbReference>
<keyword evidence="4" id="KW-1133">Transmembrane helix</keyword>
<dbReference type="GO" id="GO:0004792">
    <property type="term" value="F:thiosulfate-cyanide sulfurtransferase activity"/>
    <property type="evidence" value="ECO:0007669"/>
    <property type="project" value="TreeGrafter"/>
</dbReference>
<dbReference type="SUPFAM" id="SSF52821">
    <property type="entry name" value="Rhodanese/Cell cycle control phosphatase"/>
    <property type="match status" value="2"/>
</dbReference>
<comment type="caution">
    <text evidence="6">The sequence shown here is derived from an EMBL/GenBank/DDBJ whole genome shotgun (WGS) entry which is preliminary data.</text>
</comment>
<evidence type="ECO:0000256" key="2">
    <source>
        <dbReference type="ARBA" id="ARBA00022737"/>
    </source>
</evidence>
<dbReference type="Gene3D" id="3.40.250.10">
    <property type="entry name" value="Rhodanese-like domain"/>
    <property type="match status" value="2"/>
</dbReference>
<dbReference type="InterPro" id="IPR045078">
    <property type="entry name" value="TST/MPST-like"/>
</dbReference>
<dbReference type="OrthoDB" id="270167at2759"/>
<evidence type="ECO:0000256" key="3">
    <source>
        <dbReference type="SAM" id="Coils"/>
    </source>
</evidence>
<dbReference type="Pfam" id="PF00581">
    <property type="entry name" value="Rhodanese"/>
    <property type="match status" value="2"/>
</dbReference>
<feature type="transmembrane region" description="Helical" evidence="4">
    <location>
        <begin position="20"/>
        <end position="40"/>
    </location>
</feature>
<dbReference type="GO" id="GO:0005739">
    <property type="term" value="C:mitochondrion"/>
    <property type="evidence" value="ECO:0007669"/>
    <property type="project" value="TreeGrafter"/>
</dbReference>
<keyword evidence="7" id="KW-1185">Reference proteome</keyword>
<sequence>MSEKKPKANISEGQGRRFNLAQLFSVGTIIFIAFLSATYIPQEYLNQVKSYFIQVGDKTPIKNQELMFEPRKLKDLLEKNDFDQNYRLIESFFSTQSKIEFENEHIPKAIYFDVLHGAESNKLIPKNIPSEKEFKQYVSSLGVSNNHHVIVYDRSEYGFFTSARAWYLFKLYGHDNVSILNGGFKAWIKENFQTSNEFFAPEKVEYKIKFNKDLIRNYENIEANLKNQNEILIDSRENDEFNAKDTQTKILEQIPNSINLPYSELFDKGKSALKDKSELIELFKKKKIDLNKPIIASCMYGVRSCSTLFAAYLLGANSVALYPV</sequence>
<dbReference type="Proteomes" id="UP000663879">
    <property type="component" value="Unassembled WGS sequence"/>
</dbReference>
<keyword evidence="4" id="KW-0812">Transmembrane</keyword>
<dbReference type="AlphaFoldDB" id="A0A814BUS0"/>
<keyword evidence="4" id="KW-0472">Membrane</keyword>
<dbReference type="PANTHER" id="PTHR11364:SF27">
    <property type="entry name" value="SULFURTRANSFERASE"/>
    <property type="match status" value="1"/>
</dbReference>
<keyword evidence="2" id="KW-0677">Repeat</keyword>
<gene>
    <name evidence="6" type="ORF">OXX778_LOCUS13053</name>
</gene>
<keyword evidence="3" id="KW-0175">Coiled coil</keyword>
<reference evidence="6" key="1">
    <citation type="submission" date="2021-02" db="EMBL/GenBank/DDBJ databases">
        <authorList>
            <person name="Nowell W R."/>
        </authorList>
    </citation>
    <scope>NUCLEOTIDE SEQUENCE</scope>
    <source>
        <strain evidence="6">Ploen Becks lab</strain>
    </source>
</reference>
<proteinExistence type="predicted"/>
<evidence type="ECO:0000256" key="1">
    <source>
        <dbReference type="ARBA" id="ARBA00022679"/>
    </source>
</evidence>
<feature type="domain" description="Rhodanese" evidence="5">
    <location>
        <begin position="100"/>
        <end position="196"/>
    </location>
</feature>
<feature type="coiled-coil region" evidence="3">
    <location>
        <begin position="211"/>
        <end position="238"/>
    </location>
</feature>
<dbReference type="PANTHER" id="PTHR11364">
    <property type="entry name" value="THIOSULFATE SULFERTANSFERASE"/>
    <property type="match status" value="1"/>
</dbReference>
<name>A0A814BUS0_9BILA</name>
<dbReference type="InterPro" id="IPR036873">
    <property type="entry name" value="Rhodanese-like_dom_sf"/>
</dbReference>
<protein>
    <recommendedName>
        <fullName evidence="5">Rhodanese domain-containing protein</fullName>
    </recommendedName>
</protein>
<dbReference type="SMART" id="SM00450">
    <property type="entry name" value="RHOD"/>
    <property type="match status" value="2"/>
</dbReference>
<evidence type="ECO:0000313" key="6">
    <source>
        <dbReference type="EMBL" id="CAF0933793.1"/>
    </source>
</evidence>
<evidence type="ECO:0000256" key="4">
    <source>
        <dbReference type="SAM" id="Phobius"/>
    </source>
</evidence>
<evidence type="ECO:0000259" key="5">
    <source>
        <dbReference type="PROSITE" id="PS50206"/>
    </source>
</evidence>
<organism evidence="6 7">
    <name type="scientific">Brachionus calyciflorus</name>
    <dbReference type="NCBI Taxonomy" id="104777"/>
    <lineage>
        <taxon>Eukaryota</taxon>
        <taxon>Metazoa</taxon>
        <taxon>Spiralia</taxon>
        <taxon>Gnathifera</taxon>
        <taxon>Rotifera</taxon>
        <taxon>Eurotatoria</taxon>
        <taxon>Monogononta</taxon>
        <taxon>Pseudotrocha</taxon>
        <taxon>Ploima</taxon>
        <taxon>Brachionidae</taxon>
        <taxon>Brachionus</taxon>
    </lineage>
</organism>
<dbReference type="EMBL" id="CAJNOC010002448">
    <property type="protein sequence ID" value="CAF0933793.1"/>
    <property type="molecule type" value="Genomic_DNA"/>
</dbReference>
<accession>A0A814BUS0</accession>
<dbReference type="InterPro" id="IPR001763">
    <property type="entry name" value="Rhodanese-like_dom"/>
</dbReference>